<dbReference type="Proteomes" id="UP001057291">
    <property type="component" value="Unassembled WGS sequence"/>
</dbReference>
<evidence type="ECO:0000313" key="1">
    <source>
        <dbReference type="EMBL" id="GIM47016.1"/>
    </source>
</evidence>
<name>A0AAV4LGR0_9BACL</name>
<keyword evidence="2" id="KW-1185">Reference proteome</keyword>
<comment type="caution">
    <text evidence="1">The sequence shown here is derived from an EMBL/GenBank/DDBJ whole genome shotgun (WGS) entry which is preliminary data.</text>
</comment>
<dbReference type="RefSeq" id="WP_282200041.1">
    <property type="nucleotide sequence ID" value="NZ_BOQE01000001.1"/>
</dbReference>
<protein>
    <submittedName>
        <fullName evidence="1">Uncharacterized protein</fullName>
    </submittedName>
</protein>
<gene>
    <name evidence="1" type="ORF">DNHGIG_25650</name>
</gene>
<dbReference type="AlphaFoldDB" id="A0AAV4LGR0"/>
<reference evidence="1" key="1">
    <citation type="journal article" date="2023" name="Int. J. Syst. Evol. Microbiol.">
        <title>Collibacillus ludicampi gen. nov., sp. nov., a new soil bacterium of the family Alicyclobacillaceae.</title>
        <authorList>
            <person name="Jojima T."/>
            <person name="Ioku Y."/>
            <person name="Fukuta Y."/>
            <person name="Shirasaka N."/>
            <person name="Matsumura Y."/>
            <person name="Mori M."/>
        </authorList>
    </citation>
    <scope>NUCLEOTIDE SEQUENCE</scope>
    <source>
        <strain evidence="1">TP075</strain>
    </source>
</reference>
<sequence length="75" mass="8710">MKFRKCRSGWHPPVYRGKKHGILITVDRSEHGWYFYGGGHNSLRSGIGSFPTKEQAFEAAEKWCDMKAKNRHKTD</sequence>
<organism evidence="1 2">
    <name type="scientific">Collibacillus ludicampi</name>
    <dbReference type="NCBI Taxonomy" id="2771369"/>
    <lineage>
        <taxon>Bacteria</taxon>
        <taxon>Bacillati</taxon>
        <taxon>Bacillota</taxon>
        <taxon>Bacilli</taxon>
        <taxon>Bacillales</taxon>
        <taxon>Alicyclobacillaceae</taxon>
        <taxon>Collibacillus</taxon>
    </lineage>
</organism>
<dbReference type="EMBL" id="BOQE01000001">
    <property type="protein sequence ID" value="GIM47016.1"/>
    <property type="molecule type" value="Genomic_DNA"/>
</dbReference>
<proteinExistence type="predicted"/>
<evidence type="ECO:0000313" key="2">
    <source>
        <dbReference type="Proteomes" id="UP001057291"/>
    </source>
</evidence>
<accession>A0AAV4LGR0</accession>